<proteinExistence type="predicted"/>
<evidence type="ECO:0000313" key="2">
    <source>
        <dbReference type="EMBL" id="PQA91267.1"/>
    </source>
</evidence>
<name>A0A1N7JUZ1_9FLAO</name>
<dbReference type="AlphaFoldDB" id="A0A1N7JUZ1"/>
<evidence type="ECO:0000313" key="4">
    <source>
        <dbReference type="Proteomes" id="UP000186246"/>
    </source>
</evidence>
<evidence type="ECO:0000313" key="3">
    <source>
        <dbReference type="EMBL" id="SIS53091.1"/>
    </source>
</evidence>
<dbReference type="Proteomes" id="UP000238314">
    <property type="component" value="Unassembled WGS sequence"/>
</dbReference>
<evidence type="ECO:0000313" key="5">
    <source>
        <dbReference type="Proteomes" id="UP000238314"/>
    </source>
</evidence>
<feature type="domain" description="Macro" evidence="1">
    <location>
        <begin position="1"/>
        <end position="60"/>
    </location>
</feature>
<reference evidence="2 5" key="1">
    <citation type="submission" date="2016-11" db="EMBL/GenBank/DDBJ databases">
        <title>Whole genomes of Flavobacteriaceae.</title>
        <authorList>
            <person name="Stine C."/>
            <person name="Li C."/>
            <person name="Tadesse D."/>
        </authorList>
    </citation>
    <scope>NUCLEOTIDE SEQUENCE [LARGE SCALE GENOMIC DNA]</scope>
    <source>
        <strain evidence="2 5">DSM 21068</strain>
    </source>
</reference>
<sequence length="60" mass="6653">MKPIIKLIKGDITKINADAIFKFTNSSLLGKIGVDGVIYRAIVKADFRSKDKNLSPTEKM</sequence>
<dbReference type="PROSITE" id="PS51154">
    <property type="entry name" value="MACRO"/>
    <property type="match status" value="1"/>
</dbReference>
<gene>
    <name evidence="2" type="ORF">B0A70_12375</name>
    <name evidence="3" type="ORF">SAMN05421796_101153</name>
</gene>
<reference evidence="3" key="2">
    <citation type="submission" date="2017-01" db="EMBL/GenBank/DDBJ databases">
        <authorList>
            <person name="Mah S.A."/>
            <person name="Swanson W.J."/>
            <person name="Moy G.W."/>
            <person name="Vacquier V.D."/>
        </authorList>
    </citation>
    <scope>NUCLEOTIDE SEQUENCE [LARGE SCALE GENOMIC DNA]</scope>
    <source>
        <strain evidence="3">DSM 21068</strain>
    </source>
</reference>
<dbReference type="Gene3D" id="3.40.220.10">
    <property type="entry name" value="Leucine Aminopeptidase, subunit E, domain 1"/>
    <property type="match status" value="1"/>
</dbReference>
<protein>
    <recommendedName>
        <fullName evidence="1">Macro domain-containing protein</fullName>
    </recommendedName>
</protein>
<organism evidence="3 4">
    <name type="scientific">Chryseobacterium piscicola</name>
    <dbReference type="NCBI Taxonomy" id="551459"/>
    <lineage>
        <taxon>Bacteria</taxon>
        <taxon>Pseudomonadati</taxon>
        <taxon>Bacteroidota</taxon>
        <taxon>Flavobacteriia</taxon>
        <taxon>Flavobacteriales</taxon>
        <taxon>Weeksellaceae</taxon>
        <taxon>Chryseobacterium group</taxon>
        <taxon>Chryseobacterium</taxon>
    </lineage>
</organism>
<reference evidence="4" key="3">
    <citation type="submission" date="2017-01" db="EMBL/GenBank/DDBJ databases">
        <authorList>
            <person name="Varghese N."/>
            <person name="Submissions S."/>
        </authorList>
    </citation>
    <scope>NUCLEOTIDE SEQUENCE [LARGE SCALE GENOMIC DNA]</scope>
    <source>
        <strain evidence="4">DSM 21068</strain>
    </source>
</reference>
<dbReference type="STRING" id="551459.SAMN05421796_101153"/>
<dbReference type="RefSeq" id="WP_076448848.1">
    <property type="nucleotide sequence ID" value="NZ_FTOJ01000001.1"/>
</dbReference>
<dbReference type="Proteomes" id="UP000186246">
    <property type="component" value="Unassembled WGS sequence"/>
</dbReference>
<dbReference type="InterPro" id="IPR002589">
    <property type="entry name" value="Macro_dom"/>
</dbReference>
<dbReference type="InterPro" id="IPR043472">
    <property type="entry name" value="Macro_dom-like"/>
</dbReference>
<dbReference type="EMBL" id="FTOJ01000001">
    <property type="protein sequence ID" value="SIS53091.1"/>
    <property type="molecule type" value="Genomic_DNA"/>
</dbReference>
<dbReference type="EMBL" id="MUGO01000019">
    <property type="protein sequence ID" value="PQA91267.1"/>
    <property type="molecule type" value="Genomic_DNA"/>
</dbReference>
<dbReference type="SUPFAM" id="SSF52949">
    <property type="entry name" value="Macro domain-like"/>
    <property type="match status" value="1"/>
</dbReference>
<evidence type="ECO:0000259" key="1">
    <source>
        <dbReference type="PROSITE" id="PS51154"/>
    </source>
</evidence>
<keyword evidence="5" id="KW-1185">Reference proteome</keyword>
<accession>A0A1N7JUZ1</accession>